<dbReference type="NCBIfam" id="TIGR00063">
    <property type="entry name" value="folE"/>
    <property type="match status" value="1"/>
</dbReference>
<dbReference type="EC" id="3.5.4.16" evidence="6"/>
<reference evidence="8" key="1">
    <citation type="submission" date="2020-02" db="EMBL/GenBank/DDBJ databases">
        <authorList>
            <person name="Meier V. D."/>
        </authorList>
    </citation>
    <scope>NUCLEOTIDE SEQUENCE</scope>
    <source>
        <strain evidence="8">AVDCRST_MAG25</strain>
    </source>
</reference>
<keyword evidence="6" id="KW-0479">Metal-binding</keyword>
<evidence type="ECO:0000256" key="2">
    <source>
        <dbReference type="ARBA" id="ARBA00005080"/>
    </source>
</evidence>
<name>A0A6J4RV08_9ACTN</name>
<evidence type="ECO:0000256" key="4">
    <source>
        <dbReference type="ARBA" id="ARBA00022563"/>
    </source>
</evidence>
<dbReference type="NCBIfam" id="NF006825">
    <property type="entry name" value="PRK09347.1-2"/>
    <property type="match status" value="1"/>
</dbReference>
<dbReference type="Pfam" id="PF01227">
    <property type="entry name" value="GTP_cyclohydroI"/>
    <property type="match status" value="1"/>
</dbReference>
<comment type="similarity">
    <text evidence="3 6">Belongs to the GTP cyclohydrolase I family.</text>
</comment>
<evidence type="ECO:0000256" key="6">
    <source>
        <dbReference type="HAMAP-Rule" id="MF_00223"/>
    </source>
</evidence>
<evidence type="ECO:0000256" key="1">
    <source>
        <dbReference type="ARBA" id="ARBA00001052"/>
    </source>
</evidence>
<dbReference type="UniPathway" id="UPA00848">
    <property type="reaction ID" value="UER00151"/>
</dbReference>
<protein>
    <recommendedName>
        <fullName evidence="6">GTP cyclohydrolase 1</fullName>
        <ecNumber evidence="6">3.5.4.16</ecNumber>
    </recommendedName>
    <alternativeName>
        <fullName evidence="6">GTP cyclohydrolase I</fullName>
        <shortName evidence="6">GTP-CH-I</shortName>
    </alternativeName>
</protein>
<keyword evidence="6" id="KW-0547">Nucleotide-binding</keyword>
<dbReference type="GO" id="GO:0005525">
    <property type="term" value="F:GTP binding"/>
    <property type="evidence" value="ECO:0007669"/>
    <property type="project" value="UniProtKB-KW"/>
</dbReference>
<dbReference type="PROSITE" id="PS00860">
    <property type="entry name" value="GTP_CYCLOHYDROL_1_2"/>
    <property type="match status" value="1"/>
</dbReference>
<organism evidence="8">
    <name type="scientific">uncultured Rubrobacteraceae bacterium</name>
    <dbReference type="NCBI Taxonomy" id="349277"/>
    <lineage>
        <taxon>Bacteria</taxon>
        <taxon>Bacillati</taxon>
        <taxon>Actinomycetota</taxon>
        <taxon>Rubrobacteria</taxon>
        <taxon>Rubrobacterales</taxon>
        <taxon>Rubrobacteraceae</taxon>
        <taxon>environmental samples</taxon>
    </lineage>
</organism>
<keyword evidence="6" id="KW-0342">GTP-binding</keyword>
<dbReference type="GO" id="GO:0006730">
    <property type="term" value="P:one-carbon metabolic process"/>
    <property type="evidence" value="ECO:0007669"/>
    <property type="project" value="UniProtKB-UniRule"/>
</dbReference>
<comment type="subunit">
    <text evidence="6">Homopolymer.</text>
</comment>
<dbReference type="GO" id="GO:0006729">
    <property type="term" value="P:tetrahydrobiopterin biosynthetic process"/>
    <property type="evidence" value="ECO:0007669"/>
    <property type="project" value="TreeGrafter"/>
</dbReference>
<dbReference type="PANTHER" id="PTHR11109">
    <property type="entry name" value="GTP CYCLOHYDROLASE I"/>
    <property type="match status" value="1"/>
</dbReference>
<dbReference type="PANTHER" id="PTHR11109:SF7">
    <property type="entry name" value="GTP CYCLOHYDROLASE 1"/>
    <property type="match status" value="1"/>
</dbReference>
<keyword evidence="4 6" id="KW-0554">One-carbon metabolism</keyword>
<gene>
    <name evidence="6" type="primary">folE</name>
    <name evidence="8" type="ORF">AVDCRST_MAG25-2411</name>
</gene>
<dbReference type="Gene3D" id="3.30.1130.10">
    <property type="match status" value="1"/>
</dbReference>
<evidence type="ECO:0000256" key="3">
    <source>
        <dbReference type="ARBA" id="ARBA00008085"/>
    </source>
</evidence>
<dbReference type="GO" id="GO:0008270">
    <property type="term" value="F:zinc ion binding"/>
    <property type="evidence" value="ECO:0007669"/>
    <property type="project" value="UniProtKB-UniRule"/>
</dbReference>
<dbReference type="AlphaFoldDB" id="A0A6J4RV08"/>
<dbReference type="GO" id="GO:0005737">
    <property type="term" value="C:cytoplasm"/>
    <property type="evidence" value="ECO:0007669"/>
    <property type="project" value="TreeGrafter"/>
</dbReference>
<evidence type="ECO:0000313" key="8">
    <source>
        <dbReference type="EMBL" id="CAA9475905.1"/>
    </source>
</evidence>
<sequence length="177" mass="18928">MREILAAIGEDPDRDGLTETPERVAEAYAHLFSGLREDPTRHLEGGFDEAARDLVLVRDVALVSICEHHLLPFTGKAHVAYLPSGRVAGLSEIVRVVGGYARRPQLQERLTAQIADALFGSLGSLGSVVVVEATHTCMTARVAETIGSVAVSVAARGIFEEDALRRAEVMALISRAG</sequence>
<dbReference type="EMBL" id="CADCVI010000152">
    <property type="protein sequence ID" value="CAA9475905.1"/>
    <property type="molecule type" value="Genomic_DNA"/>
</dbReference>
<dbReference type="InterPro" id="IPR001474">
    <property type="entry name" value="GTP_CycHdrlase_I"/>
</dbReference>
<comment type="catalytic activity">
    <reaction evidence="1 6">
        <text>GTP + H2O = 7,8-dihydroneopterin 3'-triphosphate + formate + H(+)</text>
        <dbReference type="Rhea" id="RHEA:17473"/>
        <dbReference type="ChEBI" id="CHEBI:15377"/>
        <dbReference type="ChEBI" id="CHEBI:15378"/>
        <dbReference type="ChEBI" id="CHEBI:15740"/>
        <dbReference type="ChEBI" id="CHEBI:37565"/>
        <dbReference type="ChEBI" id="CHEBI:58462"/>
        <dbReference type="EC" id="3.5.4.16"/>
    </reaction>
</comment>
<feature type="binding site" evidence="6">
    <location>
        <position position="66"/>
    </location>
    <ligand>
        <name>Zn(2+)</name>
        <dbReference type="ChEBI" id="CHEBI:29105"/>
    </ligand>
</feature>
<feature type="binding site" evidence="6">
    <location>
        <position position="137"/>
    </location>
    <ligand>
        <name>Zn(2+)</name>
        <dbReference type="ChEBI" id="CHEBI:29105"/>
    </ligand>
</feature>
<dbReference type="NCBIfam" id="NF006826">
    <property type="entry name" value="PRK09347.1-3"/>
    <property type="match status" value="1"/>
</dbReference>
<dbReference type="InterPro" id="IPR043133">
    <property type="entry name" value="GTP-CH-I_C/QueF"/>
</dbReference>
<dbReference type="FunFam" id="3.30.1130.10:FF:000001">
    <property type="entry name" value="GTP cyclohydrolase 1"/>
    <property type="match status" value="1"/>
</dbReference>
<keyword evidence="6" id="KW-0862">Zinc</keyword>
<evidence type="ECO:0000256" key="5">
    <source>
        <dbReference type="ARBA" id="ARBA00022801"/>
    </source>
</evidence>
<dbReference type="FunFam" id="1.10.286.10:FF:000001">
    <property type="entry name" value="GTP cyclohydrolase 1"/>
    <property type="match status" value="1"/>
</dbReference>
<dbReference type="PROSITE" id="PS00859">
    <property type="entry name" value="GTP_CYCLOHYDROL_1_1"/>
    <property type="match status" value="1"/>
</dbReference>
<dbReference type="GO" id="GO:0003934">
    <property type="term" value="F:GTP cyclohydrolase I activity"/>
    <property type="evidence" value="ECO:0007669"/>
    <property type="project" value="UniProtKB-UniRule"/>
</dbReference>
<dbReference type="HAMAP" id="MF_00223">
    <property type="entry name" value="FolE"/>
    <property type="match status" value="1"/>
</dbReference>
<dbReference type="InterPro" id="IPR043134">
    <property type="entry name" value="GTP-CH-I_N"/>
</dbReference>
<proteinExistence type="inferred from homology"/>
<keyword evidence="5 6" id="KW-0378">Hydrolase</keyword>
<comment type="pathway">
    <text evidence="2 6">Cofactor biosynthesis; 7,8-dihydroneopterin triphosphate biosynthesis; 7,8-dihydroneopterin triphosphate from GTP: step 1/1.</text>
</comment>
<feature type="binding site" evidence="6">
    <location>
        <position position="69"/>
    </location>
    <ligand>
        <name>Zn(2+)</name>
        <dbReference type="ChEBI" id="CHEBI:29105"/>
    </ligand>
</feature>
<dbReference type="GO" id="GO:0046654">
    <property type="term" value="P:tetrahydrofolate biosynthetic process"/>
    <property type="evidence" value="ECO:0007669"/>
    <property type="project" value="UniProtKB-UniRule"/>
</dbReference>
<dbReference type="SUPFAM" id="SSF55620">
    <property type="entry name" value="Tetrahydrobiopterin biosynthesis enzymes-like"/>
    <property type="match status" value="1"/>
</dbReference>
<dbReference type="InterPro" id="IPR020602">
    <property type="entry name" value="GTP_CycHdrlase_I_dom"/>
</dbReference>
<evidence type="ECO:0000259" key="7">
    <source>
        <dbReference type="Pfam" id="PF01227"/>
    </source>
</evidence>
<feature type="domain" description="GTP cyclohydrolase I" evidence="7">
    <location>
        <begin position="1"/>
        <end position="173"/>
    </location>
</feature>
<dbReference type="InterPro" id="IPR018234">
    <property type="entry name" value="GTP_CycHdrlase_I_CS"/>
</dbReference>
<accession>A0A6J4RV08</accession>
<dbReference type="Gene3D" id="1.10.286.10">
    <property type="match status" value="1"/>
</dbReference>